<dbReference type="eggNOG" id="COG4549">
    <property type="taxonomic scope" value="Bacteria"/>
</dbReference>
<dbReference type="CDD" id="cd08545">
    <property type="entry name" value="YcnI_like"/>
    <property type="match status" value="1"/>
</dbReference>
<feature type="compositionally biased region" description="Low complexity" evidence="1">
    <location>
        <begin position="195"/>
        <end position="215"/>
    </location>
</feature>
<dbReference type="RefSeq" id="WP_013222045.1">
    <property type="nucleotide sequence ID" value="NC_014318.1"/>
</dbReference>
<dbReference type="InterPro" id="IPR012533">
    <property type="entry name" value="YcnI-copper_dom"/>
</dbReference>
<keyword evidence="2" id="KW-0472">Membrane</keyword>
<feature type="transmembrane region" description="Helical" evidence="2">
    <location>
        <begin position="221"/>
        <end position="242"/>
    </location>
</feature>
<feature type="chain" id="PRO_5002606792" description="YncI copper-binding domain-containing protein" evidence="3">
    <location>
        <begin position="30"/>
        <end position="255"/>
    </location>
</feature>
<evidence type="ECO:0000256" key="1">
    <source>
        <dbReference type="SAM" id="MobiDB-lite"/>
    </source>
</evidence>
<dbReference type="Gene3D" id="2.60.40.2230">
    <property type="entry name" value="Uncharacterised protein YcnI-like PF07987, DUF1775"/>
    <property type="match status" value="1"/>
</dbReference>
<evidence type="ECO:0000259" key="4">
    <source>
        <dbReference type="Pfam" id="PF07987"/>
    </source>
</evidence>
<feature type="domain" description="YncI copper-binding" evidence="4">
    <location>
        <begin position="30"/>
        <end position="181"/>
    </location>
</feature>
<evidence type="ECO:0000256" key="2">
    <source>
        <dbReference type="SAM" id="Phobius"/>
    </source>
</evidence>
<dbReference type="InterPro" id="IPR038507">
    <property type="entry name" value="YcnI-like_sf"/>
</dbReference>
<accession>A0A0H3CUF8</accession>
<keyword evidence="3" id="KW-0732">Signal</keyword>
<name>A0A0H3CUF8_AMYMU</name>
<reference evidence="5 6" key="1">
    <citation type="journal article" date="2010" name="Cell Res.">
        <title>Complete genome sequence of the rifamycin SV-producing Amycolatopsis mediterranei U32 revealed its genetic characteristics in phylogeny and metabolism.</title>
        <authorList>
            <person name="Zhao W."/>
            <person name="Zhong Y."/>
            <person name="Yuan H."/>
            <person name="Wang J."/>
            <person name="Zheng H."/>
            <person name="Wang Y."/>
            <person name="Cen X."/>
            <person name="Xu F."/>
            <person name="Bai J."/>
            <person name="Han X."/>
            <person name="Lu G."/>
            <person name="Zhu Y."/>
            <person name="Shao Z."/>
            <person name="Yan H."/>
            <person name="Li C."/>
            <person name="Peng N."/>
            <person name="Zhang Z."/>
            <person name="Zhang Y."/>
            <person name="Lin W."/>
            <person name="Fan Y."/>
            <person name="Qin Z."/>
            <person name="Hu Y."/>
            <person name="Zhu B."/>
            <person name="Wang S."/>
            <person name="Ding X."/>
            <person name="Zhao G.P."/>
        </authorList>
    </citation>
    <scope>NUCLEOTIDE SEQUENCE [LARGE SCALE GENOMIC DNA]</scope>
    <source>
        <strain evidence="6">U-32</strain>
    </source>
</reference>
<evidence type="ECO:0000313" key="5">
    <source>
        <dbReference type="EMBL" id="ADJ41918.1"/>
    </source>
</evidence>
<keyword evidence="2" id="KW-0812">Transmembrane</keyword>
<dbReference type="Pfam" id="PF07987">
    <property type="entry name" value="DUF1775"/>
    <property type="match status" value="1"/>
</dbReference>
<dbReference type="EMBL" id="CP002000">
    <property type="protein sequence ID" value="ADJ41918.1"/>
    <property type="molecule type" value="Genomic_DNA"/>
</dbReference>
<evidence type="ECO:0000313" key="6">
    <source>
        <dbReference type="Proteomes" id="UP000000328"/>
    </source>
</evidence>
<gene>
    <name evidence="5" type="ordered locus">AMED_0094</name>
</gene>
<feature type="region of interest" description="Disordered" evidence="1">
    <location>
        <begin position="185"/>
        <end position="215"/>
    </location>
</feature>
<feature type="region of interest" description="Disordered" evidence="1">
    <location>
        <begin position="156"/>
        <end position="175"/>
    </location>
</feature>
<dbReference type="OrthoDB" id="9810871at2"/>
<keyword evidence="2" id="KW-1133">Transmembrane helix</keyword>
<dbReference type="PATRIC" id="fig|749927.5.peg.96"/>
<evidence type="ECO:0000256" key="3">
    <source>
        <dbReference type="SAM" id="SignalP"/>
    </source>
</evidence>
<dbReference type="KEGG" id="amd:AMED_0094"/>
<proteinExistence type="predicted"/>
<dbReference type="HOGENOM" id="CLU_087540_0_0_11"/>
<dbReference type="Proteomes" id="UP000000328">
    <property type="component" value="Chromosome"/>
</dbReference>
<dbReference type="AlphaFoldDB" id="A0A0H3CUF8"/>
<sequence>MSQHVFKRAGFLAATVGVAGLLGAGIASAHVTANVYGSQPTKGGYAAIVFRVPSEEPNTMTTKVAVDFKADYGIGSVRTKPLPGWTAEVTKSKLPTPITKDNGTQITEAVTAVTWTAQPGNELKATDYQEFSVSFGPLPTNVDEVEFPAHQTYSDGKVVDWNQPTPPGGEEPEHPAPAVKLAAKAAGDGDDDHAGMAAGTASTTGEHTEAAAATSDSTARWLGGAGLLVGAIGLGVGAGATIRARKATAKSGGNS</sequence>
<organism evidence="5 6">
    <name type="scientific">Amycolatopsis mediterranei (strain U-32)</name>
    <dbReference type="NCBI Taxonomy" id="749927"/>
    <lineage>
        <taxon>Bacteria</taxon>
        <taxon>Bacillati</taxon>
        <taxon>Actinomycetota</taxon>
        <taxon>Actinomycetes</taxon>
        <taxon>Pseudonocardiales</taxon>
        <taxon>Pseudonocardiaceae</taxon>
        <taxon>Amycolatopsis</taxon>
    </lineage>
</organism>
<protein>
    <recommendedName>
        <fullName evidence="4">YncI copper-binding domain-containing protein</fullName>
    </recommendedName>
</protein>
<feature type="signal peptide" evidence="3">
    <location>
        <begin position="1"/>
        <end position="29"/>
    </location>
</feature>
<dbReference type="GeneID" id="92867891"/>